<dbReference type="PANTHER" id="PTHR46796">
    <property type="entry name" value="HTH-TYPE TRANSCRIPTIONAL ACTIVATOR RHAS-RELATED"/>
    <property type="match status" value="1"/>
</dbReference>
<evidence type="ECO:0000256" key="2">
    <source>
        <dbReference type="ARBA" id="ARBA00023125"/>
    </source>
</evidence>
<evidence type="ECO:0000256" key="3">
    <source>
        <dbReference type="ARBA" id="ARBA00023163"/>
    </source>
</evidence>
<dbReference type="AlphaFoldDB" id="A0A5D4XPY1"/>
<dbReference type="PANTHER" id="PTHR46796:SF7">
    <property type="entry name" value="ARAC FAMILY TRANSCRIPTIONAL REGULATOR"/>
    <property type="match status" value="1"/>
</dbReference>
<protein>
    <submittedName>
        <fullName evidence="5">Helix-turn-helix transcriptional regulator</fullName>
    </submittedName>
</protein>
<keyword evidence="1" id="KW-0805">Transcription regulation</keyword>
<dbReference type="InterPro" id="IPR018060">
    <property type="entry name" value="HTH_AraC"/>
</dbReference>
<evidence type="ECO:0000313" key="5">
    <source>
        <dbReference type="EMBL" id="TYT26013.1"/>
    </source>
</evidence>
<keyword evidence="2" id="KW-0238">DNA-binding</keyword>
<feature type="domain" description="HTH araC/xylS-type" evidence="4">
    <location>
        <begin position="227"/>
        <end position="325"/>
    </location>
</feature>
<dbReference type="GO" id="GO:0043565">
    <property type="term" value="F:sequence-specific DNA binding"/>
    <property type="evidence" value="ECO:0007669"/>
    <property type="project" value="InterPro"/>
</dbReference>
<name>A0A5D4XPY1_9GAMM</name>
<organism evidence="5 6">
    <name type="scientific">Luteimonas viscosa</name>
    <dbReference type="NCBI Taxonomy" id="1132694"/>
    <lineage>
        <taxon>Bacteria</taxon>
        <taxon>Pseudomonadati</taxon>
        <taxon>Pseudomonadota</taxon>
        <taxon>Gammaproteobacteria</taxon>
        <taxon>Lysobacterales</taxon>
        <taxon>Lysobacteraceae</taxon>
        <taxon>Luteimonas</taxon>
    </lineage>
</organism>
<evidence type="ECO:0000313" key="6">
    <source>
        <dbReference type="Proteomes" id="UP000324973"/>
    </source>
</evidence>
<dbReference type="Proteomes" id="UP000324973">
    <property type="component" value="Unassembled WGS sequence"/>
</dbReference>
<dbReference type="SMART" id="SM00342">
    <property type="entry name" value="HTH_ARAC"/>
    <property type="match status" value="1"/>
</dbReference>
<accession>A0A5D4XPY1</accession>
<dbReference type="PROSITE" id="PS01124">
    <property type="entry name" value="HTH_ARAC_FAMILY_2"/>
    <property type="match status" value="1"/>
</dbReference>
<dbReference type="Gene3D" id="1.10.10.60">
    <property type="entry name" value="Homeodomain-like"/>
    <property type="match status" value="2"/>
</dbReference>
<evidence type="ECO:0000259" key="4">
    <source>
        <dbReference type="PROSITE" id="PS01124"/>
    </source>
</evidence>
<dbReference type="SUPFAM" id="SSF46689">
    <property type="entry name" value="Homeodomain-like"/>
    <property type="match status" value="2"/>
</dbReference>
<dbReference type="InterPro" id="IPR018062">
    <property type="entry name" value="HTH_AraC-typ_CS"/>
</dbReference>
<dbReference type="PROSITE" id="PS00041">
    <property type="entry name" value="HTH_ARAC_FAMILY_1"/>
    <property type="match status" value="1"/>
</dbReference>
<dbReference type="InterPro" id="IPR009057">
    <property type="entry name" value="Homeodomain-like_sf"/>
</dbReference>
<reference evidence="5 6" key="1">
    <citation type="submission" date="2019-08" db="EMBL/GenBank/DDBJ databases">
        <title>Luteimonas viscosus sp. nov., isolated from soil of a sunflower field.</title>
        <authorList>
            <person name="Jianli Z."/>
            <person name="Ying Z."/>
        </authorList>
    </citation>
    <scope>NUCLEOTIDE SEQUENCE [LARGE SCALE GENOMIC DNA]</scope>
    <source>
        <strain evidence="5 6">XBU10</strain>
    </source>
</reference>
<keyword evidence="3" id="KW-0804">Transcription</keyword>
<sequence length="346" mass="38090">MRCMTFGCAAAQSRQNFGVRSCVSDPNGSNRWPDSPKEMAMQMQTTWSDRGTALELAARTGCDETPALMLLSRGGSLVVSTPVATLWLVLRGEAEVECREGRFELGRGQWLSLERDARPTVYAGAGALLVGIAMTASMQTQLHQSAQVVVFPGLGGVARGVRSDALRLWRRCAAFARNEAALREVDRHLLGQVLRLLAAQQHAYREMVDRCPGRSLRRKRQVFSRMQRAWLHIEGHLGRTVRIAELAELSNVSVWYFTKTFHALYGEGPQAASARLRLRSAAKLLRRTRLSVSEVGAACGFENNCSFSRAFRAQHGMPPSLYRLANANGRTGNANTPDMARQASAG</sequence>
<dbReference type="GO" id="GO:0003700">
    <property type="term" value="F:DNA-binding transcription factor activity"/>
    <property type="evidence" value="ECO:0007669"/>
    <property type="project" value="InterPro"/>
</dbReference>
<keyword evidence="6" id="KW-1185">Reference proteome</keyword>
<gene>
    <name evidence="5" type="ORF">FZO89_06965</name>
</gene>
<comment type="caution">
    <text evidence="5">The sequence shown here is derived from an EMBL/GenBank/DDBJ whole genome shotgun (WGS) entry which is preliminary data.</text>
</comment>
<dbReference type="InterPro" id="IPR050204">
    <property type="entry name" value="AraC_XylS_family_regulators"/>
</dbReference>
<evidence type="ECO:0000256" key="1">
    <source>
        <dbReference type="ARBA" id="ARBA00023015"/>
    </source>
</evidence>
<proteinExistence type="predicted"/>
<dbReference type="OrthoDB" id="6053579at2"/>
<dbReference type="Pfam" id="PF12833">
    <property type="entry name" value="HTH_18"/>
    <property type="match status" value="1"/>
</dbReference>
<dbReference type="EMBL" id="VTFT01000001">
    <property type="protein sequence ID" value="TYT26013.1"/>
    <property type="molecule type" value="Genomic_DNA"/>
</dbReference>